<dbReference type="InterPro" id="IPR014711">
    <property type="entry name" value="TopoI_cat_a-hlx-sub_euk"/>
</dbReference>
<dbReference type="InterPro" id="IPR035447">
    <property type="entry name" value="DNA_topo_I_N_sf"/>
</dbReference>
<evidence type="ECO:0000256" key="4">
    <source>
        <dbReference type="ARBA" id="ARBA00023029"/>
    </source>
</evidence>
<dbReference type="PRINTS" id="PR00416">
    <property type="entry name" value="EUTPISMRASEI"/>
</dbReference>
<evidence type="ECO:0000313" key="11">
    <source>
        <dbReference type="Proteomes" id="UP000008316"/>
    </source>
</evidence>
<name>F2LMN8_BURGS</name>
<evidence type="ECO:0000259" key="9">
    <source>
        <dbReference type="Pfam" id="PF21338"/>
    </source>
</evidence>
<dbReference type="SUPFAM" id="SSF56349">
    <property type="entry name" value="DNA breaking-rejoining enzymes"/>
    <property type="match status" value="1"/>
</dbReference>
<dbReference type="Gene3D" id="3.30.66.10">
    <property type="entry name" value="DNA topoisomerase I domain"/>
    <property type="match status" value="1"/>
</dbReference>
<dbReference type="InterPro" id="IPR011010">
    <property type="entry name" value="DNA_brk_join_enz"/>
</dbReference>
<dbReference type="Pfam" id="PF21338">
    <property type="entry name" value="Top1B_N_bact"/>
    <property type="match status" value="1"/>
</dbReference>
<dbReference type="InterPro" id="IPR049331">
    <property type="entry name" value="Top1B_N_bact"/>
</dbReference>
<feature type="domain" description="DNA topoisomerase I catalytic core eukaryotic-type" evidence="8">
    <location>
        <begin position="141"/>
        <end position="353"/>
    </location>
</feature>
<feature type="compositionally biased region" description="Low complexity" evidence="7">
    <location>
        <begin position="32"/>
        <end position="44"/>
    </location>
</feature>
<organism evidence="10 11">
    <name type="scientific">Burkholderia gladioli (strain BSR3)</name>
    <dbReference type="NCBI Taxonomy" id="999541"/>
    <lineage>
        <taxon>Bacteria</taxon>
        <taxon>Pseudomonadati</taxon>
        <taxon>Pseudomonadota</taxon>
        <taxon>Betaproteobacteria</taxon>
        <taxon>Burkholderiales</taxon>
        <taxon>Burkholderiaceae</taxon>
        <taxon>Burkholderia</taxon>
    </lineage>
</organism>
<evidence type="ECO:0000256" key="7">
    <source>
        <dbReference type="SAM" id="MobiDB-lite"/>
    </source>
</evidence>
<dbReference type="GO" id="GO:0006265">
    <property type="term" value="P:DNA topological change"/>
    <property type="evidence" value="ECO:0007669"/>
    <property type="project" value="InterPro"/>
</dbReference>
<evidence type="ECO:0000256" key="6">
    <source>
        <dbReference type="ARBA" id="ARBA00023235"/>
    </source>
</evidence>
<dbReference type="Gene3D" id="1.10.132.120">
    <property type="match status" value="1"/>
</dbReference>
<evidence type="ECO:0000256" key="3">
    <source>
        <dbReference type="ARBA" id="ARBA00012891"/>
    </source>
</evidence>
<feature type="domain" description="DNA topoisomerase IB N-terminal" evidence="9">
    <location>
        <begin position="80"/>
        <end position="128"/>
    </location>
</feature>
<comment type="similarity">
    <text evidence="2">Belongs to the type IB topoisomerase family.</text>
</comment>
<dbReference type="STRING" id="999541.bgla_2g20460"/>
<dbReference type="GO" id="GO:0003677">
    <property type="term" value="F:DNA binding"/>
    <property type="evidence" value="ECO:0007669"/>
    <property type="project" value="UniProtKB-KW"/>
</dbReference>
<accession>F2LMN8</accession>
<proteinExistence type="inferred from homology"/>
<evidence type="ECO:0000256" key="2">
    <source>
        <dbReference type="ARBA" id="ARBA00006645"/>
    </source>
</evidence>
<dbReference type="EMBL" id="CP002600">
    <property type="protein sequence ID" value="AEA64481.1"/>
    <property type="molecule type" value="Genomic_DNA"/>
</dbReference>
<evidence type="ECO:0000259" key="8">
    <source>
        <dbReference type="Pfam" id="PF01028"/>
    </source>
</evidence>
<dbReference type="InterPro" id="IPR013500">
    <property type="entry name" value="TopoI_cat_euk"/>
</dbReference>
<dbReference type="HOGENOM" id="CLU_046978_1_1_4"/>
<keyword evidence="11" id="KW-1185">Reference proteome</keyword>
<dbReference type="Proteomes" id="UP000008316">
    <property type="component" value="Chromosome 2"/>
</dbReference>
<keyword evidence="4" id="KW-0799">Topoisomerase</keyword>
<keyword evidence="5" id="KW-0238">DNA-binding</keyword>
<dbReference type="eggNOG" id="COG3569">
    <property type="taxonomic scope" value="Bacteria"/>
</dbReference>
<dbReference type="EC" id="5.6.2.1" evidence="3"/>
<sequence length="397" mass="43816">MKHSSTQAPRRFAKDPRPPAPRLEPLARRAPRGSPSAGAASARPSRSRDGGRDGAAQPDPPLRRVDDSRPGYTRRRTADGFVYLNTRGLPIRDAREIARINALAIPPAYVDVWICVDPHGHLQATGRDDRGRKQYRYHPRWRELRDADKYARLAAFAQALPRIRARVSRDLARPGMPREKIAAAVVRLLDSTLVRIGNAEYARDNASFGLTTLRKRHLSIEAGVARLRFVGKSGVEHDVRIDDARVLPIVRACAKLPGRHLFQYLDAEGTRHAIGPAEINDYLREAGGADFSAKDYRTWAGSVNALALLRRAAWLDARQARKQIVATVREVAALLHNTPAVCRSSYIHPVVLEAFETGALAVLGPCTKRRGLRTDEILFASLLASSAPGSTRADETS</sequence>
<feature type="region of interest" description="Disordered" evidence="7">
    <location>
        <begin position="1"/>
        <end position="74"/>
    </location>
</feature>
<dbReference type="KEGG" id="bgd:bgla_2g20460"/>
<dbReference type="AlphaFoldDB" id="F2LMN8"/>
<keyword evidence="6 10" id="KW-0413">Isomerase</keyword>
<dbReference type="Pfam" id="PF01028">
    <property type="entry name" value="Topoisom_I"/>
    <property type="match status" value="1"/>
</dbReference>
<evidence type="ECO:0000313" key="10">
    <source>
        <dbReference type="EMBL" id="AEA64481.1"/>
    </source>
</evidence>
<dbReference type="PROSITE" id="PS52038">
    <property type="entry name" value="TOPO_IB_2"/>
    <property type="match status" value="1"/>
</dbReference>
<dbReference type="SUPFAM" id="SSF55869">
    <property type="entry name" value="DNA topoisomerase I domain"/>
    <property type="match status" value="1"/>
</dbReference>
<dbReference type="Gene3D" id="3.90.15.10">
    <property type="entry name" value="Topoisomerase I, Chain A, domain 3"/>
    <property type="match status" value="1"/>
</dbReference>
<evidence type="ECO:0000256" key="5">
    <source>
        <dbReference type="ARBA" id="ARBA00023125"/>
    </source>
</evidence>
<comment type="catalytic activity">
    <reaction evidence="1">
        <text>ATP-independent breakage of single-stranded DNA, followed by passage and rejoining.</text>
        <dbReference type="EC" id="5.6.2.1"/>
    </reaction>
</comment>
<gene>
    <name evidence="10" type="ordered locus">bgla_2g20460</name>
</gene>
<protein>
    <recommendedName>
        <fullName evidence="3">DNA topoisomerase</fullName>
        <ecNumber evidence="3">5.6.2.1</ecNumber>
    </recommendedName>
</protein>
<dbReference type="GO" id="GO:0003917">
    <property type="term" value="F:DNA topoisomerase type I (single strand cut, ATP-independent) activity"/>
    <property type="evidence" value="ECO:0007669"/>
    <property type="project" value="UniProtKB-EC"/>
</dbReference>
<dbReference type="RefSeq" id="WP_013690808.1">
    <property type="nucleotide sequence ID" value="NC_015376.1"/>
</dbReference>
<reference evidence="10 11" key="1">
    <citation type="journal article" date="2011" name="J. Bacteriol.">
        <title>Complete genome sequence of Burkholderia gladioli BSR3.</title>
        <authorList>
            <person name="Seo Y.S."/>
            <person name="Lim J."/>
            <person name="Choi B.S."/>
            <person name="Kim H."/>
            <person name="Goo E."/>
            <person name="Lee B."/>
            <person name="Lim J.S."/>
            <person name="Choi I.Y."/>
            <person name="Moon J.S."/>
            <person name="Kim J."/>
            <person name="Hwang I."/>
        </authorList>
    </citation>
    <scope>NUCLEOTIDE SEQUENCE [LARGE SCALE GENOMIC DNA]</scope>
    <source>
        <strain evidence="10 11">BSR3</strain>
    </source>
</reference>
<dbReference type="InterPro" id="IPR001631">
    <property type="entry name" value="TopoI"/>
</dbReference>
<evidence type="ECO:0000256" key="1">
    <source>
        <dbReference type="ARBA" id="ARBA00000213"/>
    </source>
</evidence>